<dbReference type="GO" id="GO:0008061">
    <property type="term" value="F:chitin binding"/>
    <property type="evidence" value="ECO:0007669"/>
    <property type="project" value="InterPro"/>
</dbReference>
<dbReference type="HOGENOM" id="CLU_037415_2_0_0"/>
<proteinExistence type="predicted"/>
<dbReference type="GO" id="GO:0005975">
    <property type="term" value="P:carbohydrate metabolic process"/>
    <property type="evidence" value="ECO:0007669"/>
    <property type="project" value="InterPro"/>
</dbReference>
<protein>
    <submittedName>
        <fullName evidence="4">Glycoside hydrolase, family 18</fullName>
    </submittedName>
</protein>
<dbReference type="Gene3D" id="3.20.20.80">
    <property type="entry name" value="Glycosidases"/>
    <property type="match status" value="1"/>
</dbReference>
<evidence type="ECO:0000256" key="1">
    <source>
        <dbReference type="ARBA" id="ARBA00022801"/>
    </source>
</evidence>
<dbReference type="KEGG" id="sus:Acid_0808"/>
<name>Q02AV9_SOLUE</name>
<sequence length="341" mass="38450" precursor="true">MRSLTLMFAGWALLSAQPKALFYLNDSPASIRSFQANADKIDVIVPTVYSVDAAGLVWGKPDPRVLETSRKFRVALMPIIVNPGFKQDMIHALMANAEARRRMNATLLAECRKYGYYGIQFDFENINYLDRDLLASMVKETSAALGRGGFKLSIATVPNEGDEPGKSDYTRWVFQNWRGAFDLRQLAPYVDFISLMTYDQHTRNTPPGPVAGMTWVEKLAAYAESQMPKAKISLGVALYGRRWSAGMRDKDPAVAASTIYAADAVDLAKAIDATVQWDPLEHAPWFYFYRDGIREYVFYNDARSFEDRYAMARERGLHGISAWILGSEDPGLWRSLPDRKP</sequence>
<dbReference type="AlphaFoldDB" id="Q02AV9"/>
<dbReference type="InterPro" id="IPR001223">
    <property type="entry name" value="Glyco_hydro18_cat"/>
</dbReference>
<evidence type="ECO:0000313" key="4">
    <source>
        <dbReference type="EMBL" id="ABJ81807.1"/>
    </source>
</evidence>
<dbReference type="InParanoid" id="Q02AV9"/>
<evidence type="ECO:0000259" key="3">
    <source>
        <dbReference type="PROSITE" id="PS51910"/>
    </source>
</evidence>
<dbReference type="PANTHER" id="PTHR46066:SF2">
    <property type="entry name" value="CHITINASE DOMAIN-CONTAINING PROTEIN 1"/>
    <property type="match status" value="1"/>
</dbReference>
<dbReference type="eggNOG" id="COG3858">
    <property type="taxonomic scope" value="Bacteria"/>
</dbReference>
<reference evidence="4" key="1">
    <citation type="submission" date="2006-10" db="EMBL/GenBank/DDBJ databases">
        <title>Complete sequence of Solibacter usitatus Ellin6076.</title>
        <authorList>
            <consortium name="US DOE Joint Genome Institute"/>
            <person name="Copeland A."/>
            <person name="Lucas S."/>
            <person name="Lapidus A."/>
            <person name="Barry K."/>
            <person name="Detter J.C."/>
            <person name="Glavina del Rio T."/>
            <person name="Hammon N."/>
            <person name="Israni S."/>
            <person name="Dalin E."/>
            <person name="Tice H."/>
            <person name="Pitluck S."/>
            <person name="Thompson L.S."/>
            <person name="Brettin T."/>
            <person name="Bruce D."/>
            <person name="Han C."/>
            <person name="Tapia R."/>
            <person name="Gilna P."/>
            <person name="Schmutz J."/>
            <person name="Larimer F."/>
            <person name="Land M."/>
            <person name="Hauser L."/>
            <person name="Kyrpides N."/>
            <person name="Mikhailova N."/>
            <person name="Janssen P.H."/>
            <person name="Kuske C.R."/>
            <person name="Richardson P."/>
        </authorList>
    </citation>
    <scope>NUCLEOTIDE SEQUENCE</scope>
    <source>
        <strain evidence="4">Ellin6076</strain>
    </source>
</reference>
<dbReference type="InterPro" id="IPR041704">
    <property type="entry name" value="CFLE_GH18"/>
</dbReference>
<keyword evidence="2" id="KW-0326">Glycosidase</keyword>
<accession>Q02AV9</accession>
<dbReference type="InterPro" id="IPR017853">
    <property type="entry name" value="GH"/>
</dbReference>
<dbReference type="OrthoDB" id="9775889at2"/>
<keyword evidence="1 4" id="KW-0378">Hydrolase</keyword>
<dbReference type="SMART" id="SM00636">
    <property type="entry name" value="Glyco_18"/>
    <property type="match status" value="1"/>
</dbReference>
<dbReference type="GO" id="GO:0016798">
    <property type="term" value="F:hydrolase activity, acting on glycosyl bonds"/>
    <property type="evidence" value="ECO:0007669"/>
    <property type="project" value="UniProtKB-KW"/>
</dbReference>
<dbReference type="PROSITE" id="PS51910">
    <property type="entry name" value="GH18_2"/>
    <property type="match status" value="1"/>
</dbReference>
<dbReference type="CDD" id="cd02874">
    <property type="entry name" value="GH18_CFLE_spore_hydrolase"/>
    <property type="match status" value="1"/>
</dbReference>
<dbReference type="PANTHER" id="PTHR46066">
    <property type="entry name" value="CHITINASE DOMAIN-CONTAINING PROTEIN 1 FAMILY MEMBER"/>
    <property type="match status" value="1"/>
</dbReference>
<dbReference type="InterPro" id="IPR011583">
    <property type="entry name" value="Chitinase_II/V-like_cat"/>
</dbReference>
<dbReference type="CAZy" id="GH18">
    <property type="family name" value="Glycoside Hydrolase Family 18"/>
</dbReference>
<dbReference type="EMBL" id="CP000473">
    <property type="protein sequence ID" value="ABJ81807.1"/>
    <property type="molecule type" value="Genomic_DNA"/>
</dbReference>
<dbReference type="Gene3D" id="3.10.50.10">
    <property type="match status" value="1"/>
</dbReference>
<organism evidence="4">
    <name type="scientific">Solibacter usitatus (strain Ellin6076)</name>
    <dbReference type="NCBI Taxonomy" id="234267"/>
    <lineage>
        <taxon>Bacteria</taxon>
        <taxon>Pseudomonadati</taxon>
        <taxon>Acidobacteriota</taxon>
        <taxon>Terriglobia</taxon>
        <taxon>Bryobacterales</taxon>
        <taxon>Solibacteraceae</taxon>
        <taxon>Candidatus Solibacter</taxon>
    </lineage>
</organism>
<gene>
    <name evidence="4" type="ordered locus">Acid_0808</name>
</gene>
<evidence type="ECO:0000256" key="2">
    <source>
        <dbReference type="ARBA" id="ARBA00023295"/>
    </source>
</evidence>
<dbReference type="SUPFAM" id="SSF51445">
    <property type="entry name" value="(Trans)glycosidases"/>
    <property type="match status" value="1"/>
</dbReference>
<dbReference type="InterPro" id="IPR029070">
    <property type="entry name" value="Chitinase_insertion_sf"/>
</dbReference>
<dbReference type="Pfam" id="PF00704">
    <property type="entry name" value="Glyco_hydro_18"/>
    <property type="match status" value="1"/>
</dbReference>
<feature type="domain" description="GH18" evidence="3">
    <location>
        <begin position="18"/>
        <end position="341"/>
    </location>
</feature>
<dbReference type="STRING" id="234267.Acid_0808"/>